<comment type="similarity">
    <text evidence="2 7">Belongs to the Mediator complex subunit 14 family.</text>
</comment>
<organism evidence="10 11">
    <name type="scientific">Aphanomyces stellatus</name>
    <dbReference type="NCBI Taxonomy" id="120398"/>
    <lineage>
        <taxon>Eukaryota</taxon>
        <taxon>Sar</taxon>
        <taxon>Stramenopiles</taxon>
        <taxon>Oomycota</taxon>
        <taxon>Saprolegniomycetes</taxon>
        <taxon>Saprolegniales</taxon>
        <taxon>Verrucalvaceae</taxon>
        <taxon>Aphanomyces</taxon>
    </lineage>
</organism>
<dbReference type="AlphaFoldDB" id="A0A485LLL6"/>
<dbReference type="InterPro" id="IPR013947">
    <property type="entry name" value="Mediator_Med14"/>
</dbReference>
<dbReference type="OrthoDB" id="205099at2759"/>
<dbReference type="GO" id="GO:0003712">
    <property type="term" value="F:transcription coregulator activity"/>
    <property type="evidence" value="ECO:0007669"/>
    <property type="project" value="UniProtKB-UniRule"/>
</dbReference>
<evidence type="ECO:0000256" key="2">
    <source>
        <dbReference type="ARBA" id="ARBA00007813"/>
    </source>
</evidence>
<reference evidence="9" key="2">
    <citation type="submission" date="2019-06" db="EMBL/GenBank/DDBJ databases">
        <title>Genomics analysis of Aphanomyces spp. identifies a new class of oomycete effector associated with host adaptation.</title>
        <authorList>
            <person name="Gaulin E."/>
        </authorList>
    </citation>
    <scope>NUCLEOTIDE SEQUENCE</scope>
    <source>
        <strain evidence="9">CBS 578.67</strain>
    </source>
</reference>
<reference evidence="10 11" key="1">
    <citation type="submission" date="2019-03" db="EMBL/GenBank/DDBJ databases">
        <authorList>
            <person name="Gaulin E."/>
            <person name="Dumas B."/>
        </authorList>
    </citation>
    <scope>NUCLEOTIDE SEQUENCE [LARGE SCALE GENOMIC DNA]</scope>
    <source>
        <strain evidence="10">CBS 568.67</strain>
    </source>
</reference>
<dbReference type="Proteomes" id="UP000332933">
    <property type="component" value="Unassembled WGS sequence"/>
</dbReference>
<evidence type="ECO:0000313" key="10">
    <source>
        <dbReference type="EMBL" id="VFT99616.1"/>
    </source>
</evidence>
<dbReference type="PANTHER" id="PTHR12809:SF2">
    <property type="entry name" value="MEDIATOR OF RNA POLYMERASE II TRANSCRIPTION SUBUNIT 14"/>
    <property type="match status" value="1"/>
</dbReference>
<evidence type="ECO:0000313" key="11">
    <source>
        <dbReference type="Proteomes" id="UP000332933"/>
    </source>
</evidence>
<evidence type="ECO:0000256" key="5">
    <source>
        <dbReference type="ARBA" id="ARBA00023163"/>
    </source>
</evidence>
<dbReference type="PANTHER" id="PTHR12809">
    <property type="entry name" value="MEDIATOR COMPLEX SUBUNIT"/>
    <property type="match status" value="1"/>
</dbReference>
<keyword evidence="4 7" id="KW-0010">Activator</keyword>
<dbReference type="Pfam" id="PF08638">
    <property type="entry name" value="Med14"/>
    <property type="match status" value="1"/>
</dbReference>
<keyword evidence="11" id="KW-1185">Reference proteome</keyword>
<evidence type="ECO:0000256" key="7">
    <source>
        <dbReference type="RuleBase" id="RU365082"/>
    </source>
</evidence>
<evidence type="ECO:0000256" key="1">
    <source>
        <dbReference type="ARBA" id="ARBA00004123"/>
    </source>
</evidence>
<keyword evidence="3 7" id="KW-0805">Transcription regulation</keyword>
<keyword evidence="6 7" id="KW-0539">Nucleus</keyword>
<evidence type="ECO:0000256" key="6">
    <source>
        <dbReference type="ARBA" id="ARBA00023242"/>
    </source>
</evidence>
<keyword evidence="5 7" id="KW-0804">Transcription</keyword>
<dbReference type="EMBL" id="VJMH01007220">
    <property type="protein sequence ID" value="KAF0685092.1"/>
    <property type="molecule type" value="Genomic_DNA"/>
</dbReference>
<dbReference type="GO" id="GO:0016592">
    <property type="term" value="C:mediator complex"/>
    <property type="evidence" value="ECO:0007669"/>
    <property type="project" value="UniProtKB-UniRule"/>
</dbReference>
<evidence type="ECO:0000256" key="3">
    <source>
        <dbReference type="ARBA" id="ARBA00023015"/>
    </source>
</evidence>
<comment type="function">
    <text evidence="7">Component of the Mediator complex, a coactivator involved in the regulated transcription of nearly all RNA polymerase II-dependent genes. Mediator functions as a bridge to convey information from gene-specific regulatory proteins to the basal RNA polymerase II transcription machinery. Mediator is recruited to promoters by direct interactions with regulatory proteins and serves as a scaffold for the assembly of a functional preinitiation complex with RNA polymerase II and the general transcription factors.</text>
</comment>
<comment type="subunit">
    <text evidence="7">Component of the Mediator complex.</text>
</comment>
<name>A0A485LLL6_9STRA</name>
<dbReference type="EMBL" id="CAADRA010007246">
    <property type="protein sequence ID" value="VFT99616.1"/>
    <property type="molecule type" value="Genomic_DNA"/>
</dbReference>
<comment type="subcellular location">
    <subcellularLocation>
        <location evidence="1 7">Nucleus</location>
    </subcellularLocation>
</comment>
<accession>A0A485LLL6</accession>
<sequence length="1023" mass="114031">MEPAPPTSVELRDLASRCIDRSYDAVYNLATTLPNTAPEERRDEALKQFQDTHTIFKKLLVLTRWSVQSPVADKCAELLAEAKSFTDQTNETNDRLYFLHADLDRAKERTYDLNTAIDVLFGGSYTRLPRVINYAMHPRELPEVDEEASIAEIDDILRFRLIEERIPDKFTHIDVHEGFVTAAAAGEFEMVFTVDGTKPDSLWLVASVNTVLTDPDAAAAYKHLASTSSLRIIQNNAPTDTHYMQLKILIQKRLNQSTTPLVDASDIMRDFCCSLALRILLAQGQLLTDTRWTQNIVQFVPHADDALDIVYWKHWSKPYEQATDGSFSVEEMRRRFNQTAREFPKAGLCVRLFADNATTAASSSSSSRDLLSVQLFPSPPPELLVLYPTLMDELKVPTNMYGLSAEHFLLGAMHVHAASALFCLERHLVHTTAADRSGHATLAATGDPVILSRTSARSFRLSRLDSTAHAPLEVSFDVRTGHFAVFCLAAASSPRVDYAIKQVEAMLQTQCKVPLPGITTTGVFALVFQDERSLHAAIAFALREIVAHELCSFAASCANMEVQRVHQHHGAAMDALGLSNQHTLYFELLRAKDSSVYMVVELDNVAELKLGARDNDDWVRTPTFSVLQLTKSSSTVKFFERFPAIRRGAISSVDTAGKKRKRDLSFVSALFLHVAGLCHQRTQWHYMDSFARKYSVQATHAPKESFASFPFPERINPAPLAAQAILGTLRKSRGMDLTVQVKQAPFEYVLGPTTEGTKPKHHTALANGNLVYRHPPTLKYQPENPIEPMLAHLIMHVKPMAEFGIKLHKTLSALDRYTDAPDGHFFAERADPFGFTLSCRDENAVTRRIMIEHKIIHQHPRGAFVLSSQPNDHVLLPFIQDAFNSHKKSSLLVEVLERTTIPLAILSTAVTTELAGHKAMNDQLADSNATNDDAFDVEQPYADKAFVPSNLVLLPRSQTHVRLTYADRCGVDIFFLANETVNIQSAPCLVRVPSCAMPGGVNVAHETFGETLRHVLFPEMASL</sequence>
<dbReference type="InterPro" id="IPR055122">
    <property type="entry name" value="Med14_N"/>
</dbReference>
<gene>
    <name evidence="10" type="primary">Aste57867_22966</name>
    <name evidence="9" type="ORF">As57867_022895</name>
    <name evidence="10" type="ORF">ASTE57867_22966</name>
</gene>
<evidence type="ECO:0000256" key="4">
    <source>
        <dbReference type="ARBA" id="ARBA00023159"/>
    </source>
</evidence>
<feature type="domain" description="Mediator complex subunit MED14 N-terminal" evidence="8">
    <location>
        <begin position="9"/>
        <end position="195"/>
    </location>
</feature>
<evidence type="ECO:0000313" key="9">
    <source>
        <dbReference type="EMBL" id="KAF0685092.1"/>
    </source>
</evidence>
<dbReference type="GO" id="GO:0070847">
    <property type="term" value="C:core mediator complex"/>
    <property type="evidence" value="ECO:0007669"/>
    <property type="project" value="TreeGrafter"/>
</dbReference>
<proteinExistence type="inferred from homology"/>
<protein>
    <recommendedName>
        <fullName evidence="7">Mediator of RNA polymerase II transcription subunit 14</fullName>
    </recommendedName>
    <alternativeName>
        <fullName evidence="7">Mediator complex subunit 14</fullName>
    </alternativeName>
</protein>
<dbReference type="GO" id="GO:0006357">
    <property type="term" value="P:regulation of transcription by RNA polymerase II"/>
    <property type="evidence" value="ECO:0007669"/>
    <property type="project" value="InterPro"/>
</dbReference>
<evidence type="ECO:0000259" key="8">
    <source>
        <dbReference type="Pfam" id="PF08638"/>
    </source>
</evidence>